<name>A0ABZ0UPI7_9RICK</name>
<proteinExistence type="inferred from homology"/>
<dbReference type="PANTHER" id="PTHR43407">
    <property type="entry name" value="GLUTAMINE SYNTHETASE"/>
    <property type="match status" value="1"/>
</dbReference>
<accession>A0ABZ0UPI7</accession>
<sequence length="313" mass="36216">MHGITSFFLVLYKSEIIHRLSTIITKRYKIECAIGMEIEFYAIPKNTYKCNFIADLTKELKQYGISVISEEEENQYEIKIPHTTNLCFLCKKVEICNKILANFNNYTIITSPRPFPSKSSSSAQYNISLHTNSTNIFSESLITENKQLIDHIDSILEMLNDALYFLLAQNDEEYTRFGSSIHTPLTISWGINNRTTAIRIPSSHCENRRIEFRIPSPQSPPENVILFLLISILYKTVISPKKHYPPTYGNAHHLELYRNELLHPSLKDASENFSLLNYTTLISNSVKENDYEMKNILSEIRALLFQYRALSKL</sequence>
<evidence type="ECO:0000259" key="3">
    <source>
        <dbReference type="SMART" id="SM01230"/>
    </source>
</evidence>
<evidence type="ECO:0000256" key="1">
    <source>
        <dbReference type="ARBA" id="ARBA00009897"/>
    </source>
</evidence>
<dbReference type="Gene3D" id="3.30.590.10">
    <property type="entry name" value="Glutamine synthetase/guanido kinase, catalytic domain"/>
    <property type="match status" value="1"/>
</dbReference>
<evidence type="ECO:0000256" key="2">
    <source>
        <dbReference type="RuleBase" id="RU000384"/>
    </source>
</evidence>
<dbReference type="SMART" id="SM01230">
    <property type="entry name" value="Gln-synt_C"/>
    <property type="match status" value="1"/>
</dbReference>
<dbReference type="PANTHER" id="PTHR43407:SF1">
    <property type="entry name" value="LENGSIN"/>
    <property type="match status" value="1"/>
</dbReference>
<dbReference type="InterPro" id="IPR008146">
    <property type="entry name" value="Gln_synth_cat_dom"/>
</dbReference>
<feature type="domain" description="GS catalytic" evidence="3">
    <location>
        <begin position="10"/>
        <end position="232"/>
    </location>
</feature>
<reference evidence="4" key="1">
    <citation type="submission" date="2022-10" db="EMBL/GenBank/DDBJ databases">
        <title>Host association and intracellularity evolved multiple times independently in the Rickettsiales.</title>
        <authorList>
            <person name="Castelli M."/>
            <person name="Nardi T."/>
            <person name="Gammuto L."/>
            <person name="Bellinzona G."/>
            <person name="Sabaneyeva E."/>
            <person name="Potekhin A."/>
            <person name="Serra V."/>
            <person name="Petroni G."/>
            <person name="Sassera D."/>
        </authorList>
    </citation>
    <scope>NUCLEOTIDE SEQUENCE [LARGE SCALE GENOMIC DNA]</scope>
    <source>
        <strain evidence="4">US_Bl 11III1</strain>
    </source>
</reference>
<dbReference type="Pfam" id="PF00120">
    <property type="entry name" value="Gln-synt_C"/>
    <property type="match status" value="1"/>
</dbReference>
<dbReference type="Proteomes" id="UP001325140">
    <property type="component" value="Chromosome"/>
</dbReference>
<evidence type="ECO:0000313" key="4">
    <source>
        <dbReference type="EMBL" id="WPX98051.1"/>
    </source>
</evidence>
<protein>
    <submittedName>
        <fullName evidence="4">Glutamine-synthetase domain protein</fullName>
    </submittedName>
</protein>
<comment type="similarity">
    <text evidence="1 2">Belongs to the glutamine synthetase family.</text>
</comment>
<evidence type="ECO:0000313" key="5">
    <source>
        <dbReference type="Proteomes" id="UP001325140"/>
    </source>
</evidence>
<dbReference type="SUPFAM" id="SSF55931">
    <property type="entry name" value="Glutamine synthetase/guanido kinase"/>
    <property type="match status" value="1"/>
</dbReference>
<gene>
    <name evidence="4" type="ORF">Fokcrypt_00579</name>
</gene>
<keyword evidence="5" id="KW-1185">Reference proteome</keyword>
<dbReference type="InterPro" id="IPR014746">
    <property type="entry name" value="Gln_synth/guanido_kin_cat_dom"/>
</dbReference>
<dbReference type="EMBL" id="CP110343">
    <property type="protein sequence ID" value="WPX98051.1"/>
    <property type="molecule type" value="Genomic_DNA"/>
</dbReference>
<organism evidence="4 5">
    <name type="scientific">Candidatus Fokinia crypta</name>
    <dbReference type="NCBI Taxonomy" id="1920990"/>
    <lineage>
        <taxon>Bacteria</taxon>
        <taxon>Pseudomonadati</taxon>
        <taxon>Pseudomonadota</taxon>
        <taxon>Alphaproteobacteria</taxon>
        <taxon>Rickettsiales</taxon>
        <taxon>Candidatus Midichloriaceae</taxon>
        <taxon>Candidatus Fokinia</taxon>
    </lineage>
</organism>